<dbReference type="OrthoDB" id="9802272at2"/>
<sequence>MKVVLDTNVLLVSIAKKSPYRPIFDNLLTNKLDLIISNEILSEYTEIIAQKTNSIVANNISEMLLTLSNVQKQDIYYKWNLIEIDKDDNKFVDCAIAGNADYLVSNDKHFNCLKSIEFPKLSLLTIDEFMNLSLTLKAV</sequence>
<accession>A0A1R4HFI2</accession>
<evidence type="ECO:0000313" key="3">
    <source>
        <dbReference type="Proteomes" id="UP000195442"/>
    </source>
</evidence>
<dbReference type="EMBL" id="FUKJ01000386">
    <property type="protein sequence ID" value="SJM94977.1"/>
    <property type="molecule type" value="Genomic_DNA"/>
</dbReference>
<protein>
    <recommendedName>
        <fullName evidence="1">PIN domain-containing protein</fullName>
    </recommendedName>
</protein>
<proteinExistence type="predicted"/>
<evidence type="ECO:0000259" key="1">
    <source>
        <dbReference type="SMART" id="SM00670"/>
    </source>
</evidence>
<dbReference type="PANTHER" id="PTHR34610">
    <property type="entry name" value="SSL7007 PROTEIN"/>
    <property type="match status" value="1"/>
</dbReference>
<feature type="domain" description="PIN" evidence="1">
    <location>
        <begin position="1"/>
        <end position="112"/>
    </location>
</feature>
<dbReference type="NCBIfam" id="TIGR00305">
    <property type="entry name" value="putative toxin-antitoxin system toxin component, PIN family"/>
    <property type="match status" value="1"/>
</dbReference>
<reference evidence="3" key="1">
    <citation type="submission" date="2017-02" db="EMBL/GenBank/DDBJ databases">
        <authorList>
            <person name="Daims H."/>
        </authorList>
    </citation>
    <scope>NUCLEOTIDE SEQUENCE [LARGE SCALE GENOMIC DNA]</scope>
</reference>
<dbReference type="SMART" id="SM00670">
    <property type="entry name" value="PINc"/>
    <property type="match status" value="1"/>
</dbReference>
<name>A0A1R4HFI2_9GAMM</name>
<gene>
    <name evidence="2" type="ORF">CRENPOLYSF2_4460003</name>
</gene>
<dbReference type="SUPFAM" id="SSF88723">
    <property type="entry name" value="PIN domain-like"/>
    <property type="match status" value="1"/>
</dbReference>
<dbReference type="Proteomes" id="UP000195442">
    <property type="component" value="Unassembled WGS sequence"/>
</dbReference>
<organism evidence="2 3">
    <name type="scientific">Crenothrix polyspora</name>
    <dbReference type="NCBI Taxonomy" id="360316"/>
    <lineage>
        <taxon>Bacteria</taxon>
        <taxon>Pseudomonadati</taxon>
        <taxon>Pseudomonadota</taxon>
        <taxon>Gammaproteobacteria</taxon>
        <taxon>Methylococcales</taxon>
        <taxon>Crenotrichaceae</taxon>
        <taxon>Crenothrix</taxon>
    </lineage>
</organism>
<dbReference type="InterPro" id="IPR002850">
    <property type="entry name" value="PIN_toxin-like"/>
</dbReference>
<dbReference type="AlphaFoldDB" id="A0A1R4HFI2"/>
<dbReference type="PANTHER" id="PTHR34610:SF3">
    <property type="entry name" value="SSL7007 PROTEIN"/>
    <property type="match status" value="1"/>
</dbReference>
<evidence type="ECO:0000313" key="2">
    <source>
        <dbReference type="EMBL" id="SJM94977.1"/>
    </source>
</evidence>
<dbReference type="Pfam" id="PF13470">
    <property type="entry name" value="PIN_3"/>
    <property type="match status" value="1"/>
</dbReference>
<dbReference type="InterPro" id="IPR029060">
    <property type="entry name" value="PIN-like_dom_sf"/>
</dbReference>
<dbReference type="Gene3D" id="3.40.50.1010">
    <property type="entry name" value="5'-nuclease"/>
    <property type="match status" value="1"/>
</dbReference>
<dbReference type="RefSeq" id="WP_087148008.1">
    <property type="nucleotide sequence ID" value="NZ_FUKJ01000386.1"/>
</dbReference>
<dbReference type="InterPro" id="IPR002716">
    <property type="entry name" value="PIN_dom"/>
</dbReference>
<keyword evidence="3" id="KW-1185">Reference proteome</keyword>